<evidence type="ECO:0000313" key="1">
    <source>
        <dbReference type="EMBL" id="PHK97901.1"/>
    </source>
</evidence>
<evidence type="ECO:0000313" key="2">
    <source>
        <dbReference type="Proteomes" id="UP000226437"/>
    </source>
</evidence>
<organism evidence="1 2">
    <name type="scientific">Neolewinella marina</name>
    <dbReference type="NCBI Taxonomy" id="438751"/>
    <lineage>
        <taxon>Bacteria</taxon>
        <taxon>Pseudomonadati</taxon>
        <taxon>Bacteroidota</taxon>
        <taxon>Saprospiria</taxon>
        <taxon>Saprospirales</taxon>
        <taxon>Lewinellaceae</taxon>
        <taxon>Neolewinella</taxon>
    </lineage>
</organism>
<gene>
    <name evidence="1" type="ORF">CGL56_13895</name>
</gene>
<accession>A0A2G0CD46</accession>
<keyword evidence="2" id="KW-1185">Reference proteome</keyword>
<name>A0A2G0CD46_9BACT</name>
<reference evidence="1 2" key="1">
    <citation type="submission" date="2017-10" db="EMBL/GenBank/DDBJ databases">
        <title>The draft genome sequence of Lewinella marina KCTC 32374.</title>
        <authorList>
            <person name="Wang K."/>
        </authorList>
    </citation>
    <scope>NUCLEOTIDE SEQUENCE [LARGE SCALE GENOMIC DNA]</scope>
    <source>
        <strain evidence="1 2">MKG-38</strain>
    </source>
</reference>
<dbReference type="AlphaFoldDB" id="A0A2G0CD46"/>
<protein>
    <submittedName>
        <fullName evidence="1">Uncharacterized protein</fullName>
    </submittedName>
</protein>
<comment type="caution">
    <text evidence="1">The sequence shown here is derived from an EMBL/GenBank/DDBJ whole genome shotgun (WGS) entry which is preliminary data.</text>
</comment>
<sequence>MGLLSCDDPEAVLPVTGVDAETLVEVYNASVNETPEAFCAIGTVSEVKFRARPDGEEVLHFVFRDEEQERAFTFALEEELEFPEEIDRAKIVFLGHQMVVADLDSDFYVHLYVPEAAEDNWLPGLPYVEGNGLGVATDEEPMLQDS</sequence>
<proteinExistence type="predicted"/>
<dbReference type="Proteomes" id="UP000226437">
    <property type="component" value="Unassembled WGS sequence"/>
</dbReference>
<dbReference type="EMBL" id="PDLO01000006">
    <property type="protein sequence ID" value="PHK97901.1"/>
    <property type="molecule type" value="Genomic_DNA"/>
</dbReference>